<dbReference type="Proteomes" id="UP000016928">
    <property type="component" value="Unassembled WGS sequence"/>
</dbReference>
<name>N4UX52_FUSC1</name>
<dbReference type="VEuPathDB" id="FungiDB:FOC1_g10008826"/>
<dbReference type="AlphaFoldDB" id="N4UX52"/>
<keyword evidence="1" id="KW-0472">Membrane</keyword>
<accession>N4UX52</accession>
<feature type="transmembrane region" description="Helical" evidence="1">
    <location>
        <begin position="33"/>
        <end position="52"/>
    </location>
</feature>
<protein>
    <submittedName>
        <fullName evidence="2">Uncharacterized protein</fullName>
    </submittedName>
</protein>
<gene>
    <name evidence="2" type="ORF">FOC1_g10008826</name>
</gene>
<reference evidence="3" key="2">
    <citation type="journal article" date="2014" name="PLoS ONE">
        <title>Genome and Transcriptome Analysis of the Fungal Pathogen Fusarium oxysporum f. sp. cubense Causing Banana Vascular Wilt Disease.</title>
        <authorList>
            <person name="Guo L."/>
            <person name="Han L."/>
            <person name="Yang L."/>
            <person name="Zeng H."/>
            <person name="Fan D."/>
            <person name="Zhu Y."/>
            <person name="Feng Y."/>
            <person name="Wang G."/>
            <person name="Peng C."/>
            <person name="Jiang X."/>
            <person name="Zhou D."/>
            <person name="Ni P."/>
            <person name="Liang C."/>
            <person name="Liu L."/>
            <person name="Wang J."/>
            <person name="Mao C."/>
            <person name="Fang X."/>
            <person name="Peng M."/>
            <person name="Huang J."/>
        </authorList>
    </citation>
    <scope>NUCLEOTIDE SEQUENCE [LARGE SCALE GENOMIC DNA]</scope>
    <source>
        <strain evidence="3">race 1</strain>
    </source>
</reference>
<dbReference type="HOGENOM" id="CLU_199211_0_0_1"/>
<evidence type="ECO:0000313" key="3">
    <source>
        <dbReference type="Proteomes" id="UP000016928"/>
    </source>
</evidence>
<reference evidence="3" key="1">
    <citation type="submission" date="2012-09" db="EMBL/GenBank/DDBJ databases">
        <title>Genome sequencing and comparative transcriptomics of race 1 and race 4 of banana pathogen: Fusarium oxysporum f. sp. cubense.</title>
        <authorList>
            <person name="Fang X."/>
            <person name="Huang J."/>
        </authorList>
    </citation>
    <scope>NUCLEOTIDE SEQUENCE [LARGE SCALE GENOMIC DNA]</scope>
    <source>
        <strain evidence="3">race 1</strain>
    </source>
</reference>
<keyword evidence="1" id="KW-0812">Transmembrane</keyword>
<organism evidence="2 3">
    <name type="scientific">Fusarium oxysporum f. sp. cubense (strain race 1)</name>
    <name type="common">Panama disease fungus</name>
    <dbReference type="NCBI Taxonomy" id="1229664"/>
    <lineage>
        <taxon>Eukaryota</taxon>
        <taxon>Fungi</taxon>
        <taxon>Dikarya</taxon>
        <taxon>Ascomycota</taxon>
        <taxon>Pezizomycotina</taxon>
        <taxon>Sordariomycetes</taxon>
        <taxon>Hypocreomycetidae</taxon>
        <taxon>Hypocreales</taxon>
        <taxon>Nectriaceae</taxon>
        <taxon>Fusarium</taxon>
        <taxon>Fusarium oxysporum species complex</taxon>
    </lineage>
</organism>
<dbReference type="EMBL" id="KB730083">
    <property type="protein sequence ID" value="ENH73341.1"/>
    <property type="molecule type" value="Genomic_DNA"/>
</dbReference>
<evidence type="ECO:0000313" key="2">
    <source>
        <dbReference type="EMBL" id="ENH73341.1"/>
    </source>
</evidence>
<keyword evidence="1" id="KW-1133">Transmembrane helix</keyword>
<evidence type="ECO:0000256" key="1">
    <source>
        <dbReference type="SAM" id="Phobius"/>
    </source>
</evidence>
<proteinExistence type="predicted"/>
<dbReference type="OMA" id="GMIMAFY"/>
<sequence length="63" mass="7330">MLPTVYDEVKKSGLDADERDGKGWGLRTLLNKWPIGGIYGMIMAFYSGDINLHRRARWRYVNQ</sequence>